<comment type="similarity">
    <text evidence="1">Belongs to the peptidase A31 family.</text>
</comment>
<name>A0A511D7X3_9PSEU</name>
<dbReference type="RefSeq" id="WP_028930308.1">
    <property type="nucleotide sequence ID" value="NZ_AUII01000009.1"/>
</dbReference>
<dbReference type="Proteomes" id="UP000321328">
    <property type="component" value="Unassembled WGS sequence"/>
</dbReference>
<dbReference type="PANTHER" id="PTHR30302:SF1">
    <property type="entry name" value="HYDROGENASE 2 MATURATION PROTEASE"/>
    <property type="match status" value="1"/>
</dbReference>
<dbReference type="GO" id="GO:0008047">
    <property type="term" value="F:enzyme activator activity"/>
    <property type="evidence" value="ECO:0007669"/>
    <property type="project" value="InterPro"/>
</dbReference>
<evidence type="ECO:0000313" key="5">
    <source>
        <dbReference type="EMBL" id="GEL20905.1"/>
    </source>
</evidence>
<keyword evidence="6" id="KW-1185">Reference proteome</keyword>
<dbReference type="AlphaFoldDB" id="A0A511D7X3"/>
<dbReference type="NCBIfam" id="TIGR00072">
    <property type="entry name" value="hydrog_prot"/>
    <property type="match status" value="1"/>
</dbReference>
<dbReference type="EMBL" id="BJVI01000109">
    <property type="protein sequence ID" value="GEL20905.1"/>
    <property type="molecule type" value="Genomic_DNA"/>
</dbReference>
<dbReference type="PRINTS" id="PR00446">
    <property type="entry name" value="HYDRGNUPTAKE"/>
</dbReference>
<dbReference type="PANTHER" id="PTHR30302">
    <property type="entry name" value="HYDROGENASE 1 MATURATION PROTEASE"/>
    <property type="match status" value="1"/>
</dbReference>
<dbReference type="OrthoDB" id="3828930at2"/>
<dbReference type="GO" id="GO:0004190">
    <property type="term" value="F:aspartic-type endopeptidase activity"/>
    <property type="evidence" value="ECO:0007669"/>
    <property type="project" value="UniProtKB-KW"/>
</dbReference>
<accession>A0A511D7X3</accession>
<dbReference type="STRING" id="1123024.GCA_000423625_02519"/>
<dbReference type="Gene3D" id="3.40.50.1450">
    <property type="entry name" value="HybD-like"/>
    <property type="match status" value="1"/>
</dbReference>
<evidence type="ECO:0000313" key="6">
    <source>
        <dbReference type="Proteomes" id="UP000321328"/>
    </source>
</evidence>
<comment type="caution">
    <text evidence="5">The sequence shown here is derived from an EMBL/GenBank/DDBJ whole genome shotgun (WGS) entry which is preliminary data.</text>
</comment>
<evidence type="ECO:0000256" key="4">
    <source>
        <dbReference type="ARBA" id="ARBA00022801"/>
    </source>
</evidence>
<keyword evidence="2" id="KW-0645">Protease</keyword>
<sequence>MKVLVAGIGNVFLSDDGFGVEVARRLLGRGRLPAGVEIVDVGIRGVHLAYRLLDGYDGLILIDTVHRDGPPGTVYRLEHSFDAPPPQTSGLALDGHAMSPDIVLGLLHDLAAANGIDPPVRRVLVVGCEPAVLHEGMGLSDPVTAAVEPAVATVDELVTLLLDSPEGARP</sequence>
<organism evidence="5 6">
    <name type="scientific">Pseudonocardia asaccharolytica DSM 44247 = NBRC 16224</name>
    <dbReference type="NCBI Taxonomy" id="1123024"/>
    <lineage>
        <taxon>Bacteria</taxon>
        <taxon>Bacillati</taxon>
        <taxon>Actinomycetota</taxon>
        <taxon>Actinomycetes</taxon>
        <taxon>Pseudonocardiales</taxon>
        <taxon>Pseudonocardiaceae</taxon>
        <taxon>Pseudonocardia</taxon>
    </lineage>
</organism>
<evidence type="ECO:0000256" key="2">
    <source>
        <dbReference type="ARBA" id="ARBA00022670"/>
    </source>
</evidence>
<dbReference type="InterPro" id="IPR000671">
    <property type="entry name" value="Peptidase_A31"/>
</dbReference>
<dbReference type="InterPro" id="IPR023430">
    <property type="entry name" value="Pept_HybD-like_dom_sf"/>
</dbReference>
<keyword evidence="4" id="KW-0378">Hydrolase</keyword>
<evidence type="ECO:0000256" key="1">
    <source>
        <dbReference type="ARBA" id="ARBA00006814"/>
    </source>
</evidence>
<dbReference type="SUPFAM" id="SSF53163">
    <property type="entry name" value="HybD-like"/>
    <property type="match status" value="1"/>
</dbReference>
<keyword evidence="3" id="KW-0064">Aspartyl protease</keyword>
<dbReference type="GO" id="GO:0016485">
    <property type="term" value="P:protein processing"/>
    <property type="evidence" value="ECO:0007669"/>
    <property type="project" value="TreeGrafter"/>
</dbReference>
<reference evidence="5 6" key="1">
    <citation type="submission" date="2019-07" db="EMBL/GenBank/DDBJ databases">
        <title>Whole genome shotgun sequence of Pseudonocardia asaccharolytica NBRC 16224.</title>
        <authorList>
            <person name="Hosoyama A."/>
            <person name="Uohara A."/>
            <person name="Ohji S."/>
            <person name="Ichikawa N."/>
        </authorList>
    </citation>
    <scope>NUCLEOTIDE SEQUENCE [LARGE SCALE GENOMIC DNA]</scope>
    <source>
        <strain evidence="5 6">NBRC 16224</strain>
    </source>
</reference>
<protein>
    <submittedName>
        <fullName evidence="5">Peptidase M52</fullName>
    </submittedName>
</protein>
<gene>
    <name evidence="5" type="ORF">PA7_47420</name>
</gene>
<evidence type="ECO:0000256" key="3">
    <source>
        <dbReference type="ARBA" id="ARBA00022750"/>
    </source>
</evidence>
<dbReference type="Pfam" id="PF01750">
    <property type="entry name" value="HycI"/>
    <property type="match status" value="1"/>
</dbReference>
<proteinExistence type="inferred from homology"/>